<evidence type="ECO:0000256" key="3">
    <source>
        <dbReference type="ARBA" id="ARBA00004613"/>
    </source>
</evidence>
<evidence type="ECO:0000256" key="10">
    <source>
        <dbReference type="ARBA" id="ARBA00023136"/>
    </source>
</evidence>
<evidence type="ECO:0000256" key="15">
    <source>
        <dbReference type="SAM" id="MobiDB-lite"/>
    </source>
</evidence>
<protein>
    <submittedName>
        <fullName evidence="19">Satratoxin biosynthesis SC1 cluster protein 4</fullName>
    </submittedName>
</protein>
<dbReference type="PROSITE" id="PS52012">
    <property type="entry name" value="CFEM"/>
    <property type="match status" value="1"/>
</dbReference>
<gene>
    <name evidence="19" type="primary">SAT4-3</name>
    <name evidence="19" type="ORF">C8035_v010376</name>
</gene>
<organism evidence="19 20">
    <name type="scientific">Colletotrichum spinosum</name>
    <dbReference type="NCBI Taxonomy" id="1347390"/>
    <lineage>
        <taxon>Eukaryota</taxon>
        <taxon>Fungi</taxon>
        <taxon>Dikarya</taxon>
        <taxon>Ascomycota</taxon>
        <taxon>Pezizomycotina</taxon>
        <taxon>Sordariomycetes</taxon>
        <taxon>Hypocreomycetidae</taxon>
        <taxon>Glomerellales</taxon>
        <taxon>Glomerellaceae</taxon>
        <taxon>Colletotrichum</taxon>
        <taxon>Colletotrichum orbiculare species complex</taxon>
    </lineage>
</organism>
<feature type="domain" description="CFEM" evidence="18">
    <location>
        <begin position="13"/>
        <end position="123"/>
    </location>
</feature>
<dbReference type="InterPro" id="IPR008427">
    <property type="entry name" value="Extracellular_membr_CFEM_dom"/>
</dbReference>
<comment type="similarity">
    <text evidence="13">Belongs to the SAT4 family.</text>
</comment>
<evidence type="ECO:0000256" key="8">
    <source>
        <dbReference type="ARBA" id="ARBA00022729"/>
    </source>
</evidence>
<evidence type="ECO:0000256" key="7">
    <source>
        <dbReference type="ARBA" id="ARBA00022692"/>
    </source>
</evidence>
<comment type="similarity">
    <text evidence="4">Belongs to the RBT5 family.</text>
</comment>
<feature type="compositionally biased region" description="Basic and acidic residues" evidence="15">
    <location>
        <begin position="436"/>
        <end position="449"/>
    </location>
</feature>
<name>A0A4R8PP09_9PEZI</name>
<keyword evidence="10 16" id="KW-0472">Membrane</keyword>
<evidence type="ECO:0000256" key="6">
    <source>
        <dbReference type="ARBA" id="ARBA00022622"/>
    </source>
</evidence>
<evidence type="ECO:0000256" key="9">
    <source>
        <dbReference type="ARBA" id="ARBA00022989"/>
    </source>
</evidence>
<keyword evidence="14" id="KW-0408">Iron</keyword>
<evidence type="ECO:0000313" key="20">
    <source>
        <dbReference type="Proteomes" id="UP000295083"/>
    </source>
</evidence>
<proteinExistence type="inferred from homology"/>
<evidence type="ECO:0000259" key="18">
    <source>
        <dbReference type="PROSITE" id="PS52012"/>
    </source>
</evidence>
<keyword evidence="14" id="KW-0349">Heme</keyword>
<comment type="subcellular location">
    <subcellularLocation>
        <location evidence="2">Membrane</location>
        <topology evidence="2">Lipid-anchor</topology>
        <topology evidence="2">GPI-anchor</topology>
    </subcellularLocation>
    <subcellularLocation>
        <location evidence="1">Membrane</location>
        <topology evidence="1">Multi-pass membrane protein</topology>
    </subcellularLocation>
    <subcellularLocation>
        <location evidence="3">Secreted</location>
    </subcellularLocation>
</comment>
<dbReference type="Pfam" id="PF05730">
    <property type="entry name" value="CFEM"/>
    <property type="match status" value="1"/>
</dbReference>
<keyword evidence="6" id="KW-0325">Glycoprotein</keyword>
<keyword evidence="5" id="KW-0964">Secreted</keyword>
<evidence type="ECO:0000256" key="5">
    <source>
        <dbReference type="ARBA" id="ARBA00022525"/>
    </source>
</evidence>
<evidence type="ECO:0000313" key="19">
    <source>
        <dbReference type="EMBL" id="TDZ27342.1"/>
    </source>
</evidence>
<keyword evidence="20" id="KW-1185">Reference proteome</keyword>
<keyword evidence="11 14" id="KW-1015">Disulfide bond</keyword>
<keyword evidence="9 16" id="KW-1133">Transmembrane helix</keyword>
<feature type="transmembrane region" description="Helical" evidence="16">
    <location>
        <begin position="112"/>
        <end position="135"/>
    </location>
</feature>
<dbReference type="Proteomes" id="UP000295083">
    <property type="component" value="Unassembled WGS sequence"/>
</dbReference>
<feature type="transmembrane region" description="Helical" evidence="16">
    <location>
        <begin position="147"/>
        <end position="173"/>
    </location>
</feature>
<feature type="transmembrane region" description="Helical" evidence="16">
    <location>
        <begin position="262"/>
        <end position="283"/>
    </location>
</feature>
<dbReference type="GO" id="GO:0005576">
    <property type="term" value="C:extracellular region"/>
    <property type="evidence" value="ECO:0007669"/>
    <property type="project" value="UniProtKB-SubCell"/>
</dbReference>
<feature type="binding site" description="axial binding residue" evidence="14">
    <location>
        <position position="59"/>
    </location>
    <ligand>
        <name>heme</name>
        <dbReference type="ChEBI" id="CHEBI:30413"/>
    </ligand>
    <ligandPart>
        <name>Fe</name>
        <dbReference type="ChEBI" id="CHEBI:18248"/>
    </ligandPart>
</feature>
<keyword evidence="14" id="KW-0479">Metal-binding</keyword>
<comment type="caution">
    <text evidence="19">The sequence shown here is derived from an EMBL/GenBank/DDBJ whole genome shotgun (WGS) entry which is preliminary data.</text>
</comment>
<comment type="caution">
    <text evidence="14">Lacks conserved residue(s) required for the propagation of feature annotation.</text>
</comment>
<reference evidence="19 20" key="1">
    <citation type="submission" date="2018-11" db="EMBL/GenBank/DDBJ databases">
        <title>Genome sequence and assembly of Colletotrichum spinosum.</title>
        <authorList>
            <person name="Gan P."/>
            <person name="Shirasu K."/>
        </authorList>
    </citation>
    <scope>NUCLEOTIDE SEQUENCE [LARGE SCALE GENOMIC DNA]</scope>
    <source>
        <strain evidence="19 20">CBS 515.97</strain>
    </source>
</reference>
<evidence type="ECO:0000256" key="12">
    <source>
        <dbReference type="ARBA" id="ARBA00023288"/>
    </source>
</evidence>
<dbReference type="EMBL" id="QAPG01003791">
    <property type="protein sequence ID" value="TDZ27342.1"/>
    <property type="molecule type" value="Genomic_DNA"/>
</dbReference>
<dbReference type="GO" id="GO:0046872">
    <property type="term" value="F:metal ion binding"/>
    <property type="evidence" value="ECO:0007669"/>
    <property type="project" value="UniProtKB-UniRule"/>
</dbReference>
<evidence type="ECO:0000256" key="11">
    <source>
        <dbReference type="ARBA" id="ARBA00023157"/>
    </source>
</evidence>
<dbReference type="PANTHER" id="PTHR33048:SF47">
    <property type="entry name" value="INTEGRAL MEMBRANE PROTEIN-RELATED"/>
    <property type="match status" value="1"/>
</dbReference>
<dbReference type="AlphaFoldDB" id="A0A4R8PP09"/>
<feature type="chain" id="PRO_5020786823" evidence="17">
    <location>
        <begin position="21"/>
        <end position="455"/>
    </location>
</feature>
<accession>A0A4R8PP09</accession>
<evidence type="ECO:0000256" key="17">
    <source>
        <dbReference type="SAM" id="SignalP"/>
    </source>
</evidence>
<keyword evidence="8 17" id="KW-0732">Signal</keyword>
<feature type="transmembrane region" description="Helical" evidence="16">
    <location>
        <begin position="299"/>
        <end position="319"/>
    </location>
</feature>
<sequence length="455" mass="50606">MKLAMHVATAGILAFATVAASSNATSSSGSKSTLLAATPDCAMPCFLQGFHSGNCTLADLTDCVCTNTPLQARVSACVQVACTFQQQVETAYISQELCHGYPIPDRRRFSRVFSIVLPTISAIIVALRCLARLLVTRQLWWDDWTALMALFFLFVSCACGFASAELGFGLHYWNIEPGKGKTILQLFYVMQMIYIFVQFFAKASICCFFARVFIDRQFHLYIRAFVIFMMTAATMFLFLVMFQCLPIQSIWDRTVEGHCLSLSGIAYGGAALSIFEDLVLFIMPIPELLKLQLGPKKKLALVFMFGIASVACIASMIRLKYLISYANTFDSTWDNVDVVLWSSIELNLAIVCGSLPALRPLFKKIPGLLSTVKETAQSEYRRRSQMPSNAAKSFHSRQSRQSHMLSSEASQLKALASKPSPHGKTMHVMTEADEPADNHSREELRRDWVSDTTPS</sequence>
<evidence type="ECO:0000256" key="16">
    <source>
        <dbReference type="SAM" id="Phobius"/>
    </source>
</evidence>
<feature type="region of interest" description="Disordered" evidence="15">
    <location>
        <begin position="376"/>
        <end position="455"/>
    </location>
</feature>
<dbReference type="GO" id="GO:0098552">
    <property type="term" value="C:side of membrane"/>
    <property type="evidence" value="ECO:0007669"/>
    <property type="project" value="UniProtKB-KW"/>
</dbReference>
<keyword evidence="6" id="KW-0336">GPI-anchor</keyword>
<dbReference type="InterPro" id="IPR049326">
    <property type="entry name" value="Rhodopsin_dom_fungi"/>
</dbReference>
<evidence type="ECO:0000256" key="14">
    <source>
        <dbReference type="PROSITE-ProRule" id="PRU01356"/>
    </source>
</evidence>
<dbReference type="Pfam" id="PF20684">
    <property type="entry name" value="Fung_rhodopsin"/>
    <property type="match status" value="1"/>
</dbReference>
<feature type="disulfide bond" evidence="14">
    <location>
        <begin position="65"/>
        <end position="98"/>
    </location>
</feature>
<dbReference type="InterPro" id="IPR052337">
    <property type="entry name" value="SAT4-like"/>
</dbReference>
<evidence type="ECO:0000256" key="13">
    <source>
        <dbReference type="ARBA" id="ARBA00038359"/>
    </source>
</evidence>
<feature type="transmembrane region" description="Helical" evidence="16">
    <location>
        <begin position="193"/>
        <end position="213"/>
    </location>
</feature>
<dbReference type="PANTHER" id="PTHR33048">
    <property type="entry name" value="PTH11-LIKE INTEGRAL MEMBRANE PROTEIN (AFU_ORTHOLOGUE AFUA_5G11245)"/>
    <property type="match status" value="1"/>
</dbReference>
<feature type="transmembrane region" description="Helical" evidence="16">
    <location>
        <begin position="220"/>
        <end position="242"/>
    </location>
</feature>
<feature type="compositionally biased region" description="Polar residues" evidence="15">
    <location>
        <begin position="401"/>
        <end position="410"/>
    </location>
</feature>
<evidence type="ECO:0000256" key="2">
    <source>
        <dbReference type="ARBA" id="ARBA00004589"/>
    </source>
</evidence>
<evidence type="ECO:0000256" key="4">
    <source>
        <dbReference type="ARBA" id="ARBA00010031"/>
    </source>
</evidence>
<feature type="signal peptide" evidence="17">
    <location>
        <begin position="1"/>
        <end position="20"/>
    </location>
</feature>
<evidence type="ECO:0000256" key="1">
    <source>
        <dbReference type="ARBA" id="ARBA00004141"/>
    </source>
</evidence>
<keyword evidence="12" id="KW-0449">Lipoprotein</keyword>
<dbReference type="SMART" id="SM00747">
    <property type="entry name" value="CFEM"/>
    <property type="match status" value="1"/>
</dbReference>
<keyword evidence="7 16" id="KW-0812">Transmembrane</keyword>